<sequence>MGSLWLSIKSAPRGLPGPILQEHHAAYREMPESPQLILAIGSAASKARYIMESLPPDEPYGVFLRHLEGDAVLVDCSLHEAPEFERLRGGYTPSQVDKFCLGSLADVDGPSLAWTVYGKLLAPLSALVVV</sequence>
<organism evidence="1 2">
    <name type="scientific">Neoarthrinium moseri</name>
    <dbReference type="NCBI Taxonomy" id="1658444"/>
    <lineage>
        <taxon>Eukaryota</taxon>
        <taxon>Fungi</taxon>
        <taxon>Dikarya</taxon>
        <taxon>Ascomycota</taxon>
        <taxon>Pezizomycotina</taxon>
        <taxon>Sordariomycetes</taxon>
        <taxon>Xylariomycetidae</taxon>
        <taxon>Amphisphaeriales</taxon>
        <taxon>Apiosporaceae</taxon>
        <taxon>Neoarthrinium</taxon>
    </lineage>
</organism>
<evidence type="ECO:0000313" key="1">
    <source>
        <dbReference type="EMBL" id="KAI1845822.1"/>
    </source>
</evidence>
<comment type="caution">
    <text evidence="1">The sequence shown here is derived from an EMBL/GenBank/DDBJ whole genome shotgun (WGS) entry which is preliminary data.</text>
</comment>
<proteinExistence type="predicted"/>
<accession>A0A9P9W7D6</accession>
<dbReference type="Proteomes" id="UP000829685">
    <property type="component" value="Unassembled WGS sequence"/>
</dbReference>
<feature type="non-terminal residue" evidence="1">
    <location>
        <position position="130"/>
    </location>
</feature>
<name>A0A9P9W7D6_9PEZI</name>
<dbReference type="AlphaFoldDB" id="A0A9P9W7D6"/>
<dbReference type="EMBL" id="JAFIMR010000167">
    <property type="protein sequence ID" value="KAI1845822.1"/>
    <property type="molecule type" value="Genomic_DNA"/>
</dbReference>
<gene>
    <name evidence="1" type="ORF">JX265_014069</name>
</gene>
<keyword evidence="2" id="KW-1185">Reference proteome</keyword>
<evidence type="ECO:0000313" key="2">
    <source>
        <dbReference type="Proteomes" id="UP000829685"/>
    </source>
</evidence>
<reference evidence="1" key="1">
    <citation type="submission" date="2021-03" db="EMBL/GenBank/DDBJ databases">
        <title>Revisited historic fungal species revealed as producer of novel bioactive compounds through whole genome sequencing and comparative genomics.</title>
        <authorList>
            <person name="Vignolle G.A."/>
            <person name="Hochenegger N."/>
            <person name="Mach R.L."/>
            <person name="Mach-Aigner A.R."/>
            <person name="Javad Rahimi M."/>
            <person name="Salim K.A."/>
            <person name="Chan C.M."/>
            <person name="Lim L.B.L."/>
            <person name="Cai F."/>
            <person name="Druzhinina I.S."/>
            <person name="U'Ren J.M."/>
            <person name="Derntl C."/>
        </authorList>
    </citation>
    <scope>NUCLEOTIDE SEQUENCE</scope>
    <source>
        <strain evidence="1">TUCIM 5799</strain>
    </source>
</reference>
<protein>
    <submittedName>
        <fullName evidence="1">Uncharacterized protein</fullName>
    </submittedName>
</protein>